<evidence type="ECO:0000259" key="1">
    <source>
        <dbReference type="PROSITE" id="PS50943"/>
    </source>
</evidence>
<reference evidence="3" key="1">
    <citation type="submission" date="2017-09" db="EMBL/GenBank/DDBJ databases">
        <authorList>
            <person name="Varghese N."/>
            <person name="Submissions S."/>
        </authorList>
    </citation>
    <scope>NUCLEOTIDE SEQUENCE [LARGE SCALE GENOMIC DNA]</scope>
    <source>
        <strain evidence="3">USBA 140</strain>
    </source>
</reference>
<keyword evidence="3" id="KW-1185">Reference proteome</keyword>
<dbReference type="InterPro" id="IPR010982">
    <property type="entry name" value="Lambda_DNA-bd_dom_sf"/>
</dbReference>
<dbReference type="EMBL" id="OCNJ01000006">
    <property type="protein sequence ID" value="SOD97106.1"/>
    <property type="molecule type" value="Genomic_DNA"/>
</dbReference>
<dbReference type="OrthoDB" id="9797172at2"/>
<sequence length="159" mass="17363">MSTITARSVAPASEDYGAPDPIDVNVGVRLRLRRTLLGLTQQQLGDAIGVTFQQVQKYERGTNRISASRLFDMACVLSVPVSYFFDDLPEEVVQARTGRAGVIGARAGRGRLARPTDATGEDPMASTEIVQLANDYLKLDQRQRKALRAFLEATAHGSR</sequence>
<evidence type="ECO:0000313" key="3">
    <source>
        <dbReference type="Proteomes" id="UP000219621"/>
    </source>
</evidence>
<dbReference type="RefSeq" id="WP_097280008.1">
    <property type="nucleotide sequence ID" value="NZ_OCNJ01000006.1"/>
</dbReference>
<dbReference type="Gene3D" id="1.10.260.40">
    <property type="entry name" value="lambda repressor-like DNA-binding domains"/>
    <property type="match status" value="1"/>
</dbReference>
<dbReference type="Pfam" id="PF01381">
    <property type="entry name" value="HTH_3"/>
    <property type="match status" value="1"/>
</dbReference>
<accession>A0A286GPJ8</accession>
<dbReference type="AlphaFoldDB" id="A0A286GPJ8"/>
<protein>
    <submittedName>
        <fullName evidence="2">Helix-turn-helix</fullName>
    </submittedName>
</protein>
<dbReference type="InterPro" id="IPR001387">
    <property type="entry name" value="Cro/C1-type_HTH"/>
</dbReference>
<dbReference type="CDD" id="cd00093">
    <property type="entry name" value="HTH_XRE"/>
    <property type="match status" value="1"/>
</dbReference>
<dbReference type="GO" id="GO:0003677">
    <property type="term" value="F:DNA binding"/>
    <property type="evidence" value="ECO:0007669"/>
    <property type="project" value="InterPro"/>
</dbReference>
<organism evidence="2 3">
    <name type="scientific">Caenispirillum bisanense</name>
    <dbReference type="NCBI Taxonomy" id="414052"/>
    <lineage>
        <taxon>Bacteria</taxon>
        <taxon>Pseudomonadati</taxon>
        <taxon>Pseudomonadota</taxon>
        <taxon>Alphaproteobacteria</taxon>
        <taxon>Rhodospirillales</taxon>
        <taxon>Novispirillaceae</taxon>
        <taxon>Caenispirillum</taxon>
    </lineage>
</organism>
<name>A0A286GPJ8_9PROT</name>
<proteinExistence type="predicted"/>
<dbReference type="SMART" id="SM00530">
    <property type="entry name" value="HTH_XRE"/>
    <property type="match status" value="1"/>
</dbReference>
<gene>
    <name evidence="2" type="ORF">SAMN05421508_106253</name>
</gene>
<dbReference type="SUPFAM" id="SSF47413">
    <property type="entry name" value="lambda repressor-like DNA-binding domains"/>
    <property type="match status" value="1"/>
</dbReference>
<evidence type="ECO:0000313" key="2">
    <source>
        <dbReference type="EMBL" id="SOD97106.1"/>
    </source>
</evidence>
<dbReference type="Proteomes" id="UP000219621">
    <property type="component" value="Unassembled WGS sequence"/>
</dbReference>
<feature type="domain" description="HTH cro/C1-type" evidence="1">
    <location>
        <begin position="30"/>
        <end position="84"/>
    </location>
</feature>
<dbReference type="PROSITE" id="PS50943">
    <property type="entry name" value="HTH_CROC1"/>
    <property type="match status" value="1"/>
</dbReference>